<evidence type="ECO:0000313" key="2">
    <source>
        <dbReference type="EMBL" id="SFI27711.1"/>
    </source>
</evidence>
<reference evidence="2 3" key="1">
    <citation type="submission" date="2016-10" db="EMBL/GenBank/DDBJ databases">
        <authorList>
            <person name="Varghese N."/>
            <person name="Submissions S."/>
        </authorList>
    </citation>
    <scope>NUCLEOTIDE SEQUENCE [LARGE SCALE GENOMIC DNA]</scope>
    <source>
        <strain evidence="2 3">UNC380MFSha3.1</strain>
    </source>
</reference>
<proteinExistence type="predicted"/>
<dbReference type="Gene3D" id="1.10.620.20">
    <property type="entry name" value="Ribonucleotide Reductase, subunit A"/>
    <property type="match status" value="1"/>
</dbReference>
<dbReference type="AlphaFoldDB" id="A0A7Z7GCC8"/>
<protein>
    <submittedName>
        <fullName evidence="2">YHS domain-containing protein</fullName>
    </submittedName>
</protein>
<evidence type="ECO:0000259" key="1">
    <source>
        <dbReference type="SMART" id="SM00746"/>
    </source>
</evidence>
<evidence type="ECO:0000313" key="3">
    <source>
        <dbReference type="Proteomes" id="UP000198702"/>
    </source>
</evidence>
<dbReference type="SMART" id="SM00746">
    <property type="entry name" value="TRASH"/>
    <property type="match status" value="1"/>
</dbReference>
<dbReference type="GO" id="GO:0016491">
    <property type="term" value="F:oxidoreductase activity"/>
    <property type="evidence" value="ECO:0007669"/>
    <property type="project" value="InterPro"/>
</dbReference>
<dbReference type="InterPro" id="IPR011017">
    <property type="entry name" value="TRASH_dom"/>
</dbReference>
<dbReference type="Pfam" id="PF04945">
    <property type="entry name" value="YHS"/>
    <property type="match status" value="1"/>
</dbReference>
<dbReference type="RefSeq" id="WP_081782656.1">
    <property type="nucleotide sequence ID" value="NZ_FOQZ01000001.1"/>
</dbReference>
<dbReference type="InterPro" id="IPR007029">
    <property type="entry name" value="YHS_dom"/>
</dbReference>
<sequence length="61" mass="6582">MTHHTDDTTDNTVLVTDPVCGMLIDPATAATTREHGGTTFYFCSIGCAKAFDADPHRYGHP</sequence>
<gene>
    <name evidence="2" type="ORF">SAMN04487751_0824</name>
</gene>
<name>A0A7Z7GCC8_9MICO</name>
<dbReference type="InterPro" id="IPR012348">
    <property type="entry name" value="RNR-like"/>
</dbReference>
<dbReference type="Proteomes" id="UP000198702">
    <property type="component" value="Unassembled WGS sequence"/>
</dbReference>
<dbReference type="InterPro" id="IPR009078">
    <property type="entry name" value="Ferritin-like_SF"/>
</dbReference>
<accession>A0A7Z7GCC8</accession>
<comment type="caution">
    <text evidence="2">The sequence shown here is derived from an EMBL/GenBank/DDBJ whole genome shotgun (WGS) entry which is preliminary data.</text>
</comment>
<feature type="domain" description="TRASH" evidence="1">
    <location>
        <begin position="17"/>
        <end position="55"/>
    </location>
</feature>
<dbReference type="EMBL" id="FOQZ01000001">
    <property type="protein sequence ID" value="SFI27711.1"/>
    <property type="molecule type" value="Genomic_DNA"/>
</dbReference>
<dbReference type="SUPFAM" id="SSF47240">
    <property type="entry name" value="Ferritin-like"/>
    <property type="match status" value="1"/>
</dbReference>
<organism evidence="2 3">
    <name type="scientific">Microbacterium saccharophilum</name>
    <dbReference type="NCBI Taxonomy" id="1213358"/>
    <lineage>
        <taxon>Bacteria</taxon>
        <taxon>Bacillati</taxon>
        <taxon>Actinomycetota</taxon>
        <taxon>Actinomycetes</taxon>
        <taxon>Micrococcales</taxon>
        <taxon>Microbacteriaceae</taxon>
        <taxon>Microbacterium</taxon>
    </lineage>
</organism>